<evidence type="ECO:0000313" key="2">
    <source>
        <dbReference type="EMBL" id="RMB85231.1"/>
    </source>
</evidence>
<evidence type="ECO:0000313" key="3">
    <source>
        <dbReference type="Proteomes" id="UP000270471"/>
    </source>
</evidence>
<feature type="signal peptide" evidence="1">
    <location>
        <begin position="1"/>
        <end position="23"/>
    </location>
</feature>
<dbReference type="Pfam" id="PF12098">
    <property type="entry name" value="DUF3574"/>
    <property type="match status" value="1"/>
</dbReference>
<reference evidence="2 3" key="1">
    <citation type="submission" date="2017-11" db="EMBL/GenBank/DDBJ databases">
        <title>Draft genome of actinobacteria isolated from guarana (Paullinia cupana (Mart.) Ducke.</title>
        <authorList>
            <person name="Siqueira K.A."/>
            <person name="Liotti R.G."/>
            <person name="Mendes T.A.O."/>
            <person name="Soares M.A."/>
        </authorList>
    </citation>
    <scope>NUCLEOTIDE SEQUENCE [LARGE SCALE GENOMIC DNA]</scope>
    <source>
        <strain evidence="2 3">193</strain>
    </source>
</reference>
<protein>
    <submittedName>
        <fullName evidence="2">Choline dehydrogenase</fullName>
    </submittedName>
</protein>
<organism evidence="2 3">
    <name type="scientific">Streptomyces shenzhenensis</name>
    <dbReference type="NCBI Taxonomy" id="943815"/>
    <lineage>
        <taxon>Bacteria</taxon>
        <taxon>Bacillati</taxon>
        <taxon>Actinomycetota</taxon>
        <taxon>Actinomycetes</taxon>
        <taxon>Kitasatosporales</taxon>
        <taxon>Streptomycetaceae</taxon>
        <taxon>Streptomyces</taxon>
    </lineage>
</organism>
<comment type="caution">
    <text evidence="2">The sequence shown here is derived from an EMBL/GenBank/DDBJ whole genome shotgun (WGS) entry which is preliminary data.</text>
</comment>
<proteinExistence type="predicted"/>
<dbReference type="OrthoDB" id="794286at2"/>
<dbReference type="InterPro" id="IPR021957">
    <property type="entry name" value="DUF3574"/>
</dbReference>
<accession>A0A3M0I6P7</accession>
<gene>
    <name evidence="2" type="ORF">CTZ28_13825</name>
</gene>
<name>A0A3M0I6P7_9ACTN</name>
<feature type="chain" id="PRO_5038961234" evidence="1">
    <location>
        <begin position="24"/>
        <end position="145"/>
    </location>
</feature>
<keyword evidence="1" id="KW-0732">Signal</keyword>
<keyword evidence="3" id="KW-1185">Reference proteome</keyword>
<dbReference type="Proteomes" id="UP000270471">
    <property type="component" value="Unassembled WGS sequence"/>
</dbReference>
<dbReference type="AlphaFoldDB" id="A0A3M0I6P7"/>
<dbReference type="EMBL" id="PENI01000007">
    <property type="protein sequence ID" value="RMB85231.1"/>
    <property type="molecule type" value="Genomic_DNA"/>
</dbReference>
<evidence type="ECO:0000256" key="1">
    <source>
        <dbReference type="SAM" id="SignalP"/>
    </source>
</evidence>
<sequence>MKIHTRAGLLLGCGLAVTGAALAPVVVAADAPAASRDAYVESTLYFGTERPGGGTPVTEAQFQRFLDTQVTPRFPDGLTVDTVRGQYRDRFGAIEKERSYQVIVLYPAGGAPAADAKLESIRRRYEKTFQQESVGRVDEAVRASF</sequence>
<dbReference type="RefSeq" id="WP_121889671.1">
    <property type="nucleotide sequence ID" value="NZ_PENI01000007.1"/>
</dbReference>